<proteinExistence type="predicted"/>
<name>A0A5B7CME3_PORTR</name>
<dbReference type="AlphaFoldDB" id="A0A5B7CME3"/>
<sequence length="91" mass="10327">MPCAETQVELSASRLPDDTATTQLFFSFLVFIVDRSEGHVKHPNKVCMCHGASEQSMVKYGQQWVDARCCESRRQCENFLVVLPRLSSDET</sequence>
<organism evidence="1 2">
    <name type="scientific">Portunus trituberculatus</name>
    <name type="common">Swimming crab</name>
    <name type="synonym">Neptunus trituberculatus</name>
    <dbReference type="NCBI Taxonomy" id="210409"/>
    <lineage>
        <taxon>Eukaryota</taxon>
        <taxon>Metazoa</taxon>
        <taxon>Ecdysozoa</taxon>
        <taxon>Arthropoda</taxon>
        <taxon>Crustacea</taxon>
        <taxon>Multicrustacea</taxon>
        <taxon>Malacostraca</taxon>
        <taxon>Eumalacostraca</taxon>
        <taxon>Eucarida</taxon>
        <taxon>Decapoda</taxon>
        <taxon>Pleocyemata</taxon>
        <taxon>Brachyura</taxon>
        <taxon>Eubrachyura</taxon>
        <taxon>Portunoidea</taxon>
        <taxon>Portunidae</taxon>
        <taxon>Portuninae</taxon>
        <taxon>Portunus</taxon>
    </lineage>
</organism>
<dbReference type="Proteomes" id="UP000324222">
    <property type="component" value="Unassembled WGS sequence"/>
</dbReference>
<accession>A0A5B7CME3</accession>
<evidence type="ECO:0000313" key="2">
    <source>
        <dbReference type="Proteomes" id="UP000324222"/>
    </source>
</evidence>
<gene>
    <name evidence="1" type="ORF">E2C01_002160</name>
</gene>
<evidence type="ECO:0000313" key="1">
    <source>
        <dbReference type="EMBL" id="MPC09546.1"/>
    </source>
</evidence>
<reference evidence="1 2" key="1">
    <citation type="submission" date="2019-05" db="EMBL/GenBank/DDBJ databases">
        <title>Another draft genome of Portunus trituberculatus and its Hox gene families provides insights of decapod evolution.</title>
        <authorList>
            <person name="Jeong J.-H."/>
            <person name="Song I."/>
            <person name="Kim S."/>
            <person name="Choi T."/>
            <person name="Kim D."/>
            <person name="Ryu S."/>
            <person name="Kim W."/>
        </authorList>
    </citation>
    <scope>NUCLEOTIDE SEQUENCE [LARGE SCALE GENOMIC DNA]</scope>
    <source>
        <tissue evidence="1">Muscle</tissue>
    </source>
</reference>
<protein>
    <submittedName>
        <fullName evidence="1">Uncharacterized protein</fullName>
    </submittedName>
</protein>
<comment type="caution">
    <text evidence="1">The sequence shown here is derived from an EMBL/GenBank/DDBJ whole genome shotgun (WGS) entry which is preliminary data.</text>
</comment>
<keyword evidence="2" id="KW-1185">Reference proteome</keyword>
<dbReference type="EMBL" id="VSRR010000074">
    <property type="protein sequence ID" value="MPC09546.1"/>
    <property type="molecule type" value="Genomic_DNA"/>
</dbReference>